<dbReference type="EMBL" id="CADCTW010000175">
    <property type="protein sequence ID" value="CAA9351861.1"/>
    <property type="molecule type" value="Genomic_DNA"/>
</dbReference>
<evidence type="ECO:0000313" key="2">
    <source>
        <dbReference type="EMBL" id="CAA9351861.1"/>
    </source>
</evidence>
<reference evidence="2" key="1">
    <citation type="submission" date="2020-02" db="EMBL/GenBank/DDBJ databases">
        <authorList>
            <person name="Meier V. D."/>
        </authorList>
    </citation>
    <scope>NUCLEOTIDE SEQUENCE</scope>
    <source>
        <strain evidence="2">AVDCRST_MAG68</strain>
    </source>
</reference>
<protein>
    <submittedName>
        <fullName evidence="2">Uncharacterized protein</fullName>
    </submittedName>
</protein>
<gene>
    <name evidence="2" type="ORF">AVDCRST_MAG68-3713</name>
</gene>
<name>A0A6J4M7G8_9BACT</name>
<feature type="non-terminal residue" evidence="2">
    <location>
        <position position="55"/>
    </location>
</feature>
<sequence length="55" mass="6424">DVRYEHFHSVQPGALSRRVFYVCRRRTGTDRRRKRRGSGTRVRSHVEAVRGVGSL</sequence>
<feature type="region of interest" description="Disordered" evidence="1">
    <location>
        <begin position="28"/>
        <end position="55"/>
    </location>
</feature>
<organism evidence="2">
    <name type="scientific">uncultured Gemmatimonadota bacterium</name>
    <dbReference type="NCBI Taxonomy" id="203437"/>
    <lineage>
        <taxon>Bacteria</taxon>
        <taxon>Pseudomonadati</taxon>
        <taxon>Gemmatimonadota</taxon>
        <taxon>environmental samples</taxon>
    </lineage>
</organism>
<accession>A0A6J4M7G8</accession>
<evidence type="ECO:0000256" key="1">
    <source>
        <dbReference type="SAM" id="MobiDB-lite"/>
    </source>
</evidence>
<dbReference type="AlphaFoldDB" id="A0A6J4M7G8"/>
<proteinExistence type="predicted"/>
<feature type="compositionally biased region" description="Basic residues" evidence="1">
    <location>
        <begin position="28"/>
        <end position="38"/>
    </location>
</feature>
<feature type="non-terminal residue" evidence="2">
    <location>
        <position position="1"/>
    </location>
</feature>